<dbReference type="GO" id="GO:0016887">
    <property type="term" value="F:ATP hydrolysis activity"/>
    <property type="evidence" value="ECO:0007669"/>
    <property type="project" value="InterPro"/>
</dbReference>
<comment type="function">
    <text evidence="10">Probably part of an ABC transporter complex. Responsible for energy coupling to the transport system.</text>
</comment>
<evidence type="ECO:0000256" key="10">
    <source>
        <dbReference type="ARBA" id="ARBA00025157"/>
    </source>
</evidence>
<dbReference type="InterPro" id="IPR017871">
    <property type="entry name" value="ABC_transporter-like_CS"/>
</dbReference>
<dbReference type="EMBL" id="CP060634">
    <property type="protein sequence ID" value="QNM05710.1"/>
    <property type="molecule type" value="Genomic_DNA"/>
</dbReference>
<evidence type="ECO:0000259" key="11">
    <source>
        <dbReference type="PROSITE" id="PS50893"/>
    </source>
</evidence>
<evidence type="ECO:0000256" key="9">
    <source>
        <dbReference type="ARBA" id="ARBA00023136"/>
    </source>
</evidence>
<dbReference type="AlphaFoldDB" id="A0A7G9G4H8"/>
<keyword evidence="13" id="KW-1185">Reference proteome</keyword>
<dbReference type="PANTHER" id="PTHR43553">
    <property type="entry name" value="HEAVY METAL TRANSPORTER"/>
    <property type="match status" value="1"/>
</dbReference>
<keyword evidence="5" id="KW-0677">Repeat</keyword>
<dbReference type="Pfam" id="PF00005">
    <property type="entry name" value="ABC_tran"/>
    <property type="match status" value="2"/>
</dbReference>
<proteinExistence type="inferred from homology"/>
<dbReference type="RefSeq" id="WP_249302946.1">
    <property type="nucleotide sequence ID" value="NZ_CP060634.1"/>
</dbReference>
<organism evidence="12 13">
    <name type="scientific">Qiania dongpingensis</name>
    <dbReference type="NCBI Taxonomy" id="2763669"/>
    <lineage>
        <taxon>Bacteria</taxon>
        <taxon>Bacillati</taxon>
        <taxon>Bacillota</taxon>
        <taxon>Clostridia</taxon>
        <taxon>Lachnospirales</taxon>
        <taxon>Lachnospiraceae</taxon>
        <taxon>Qiania</taxon>
    </lineage>
</organism>
<comment type="similarity">
    <text evidence="2">Belongs to the ABC transporter superfamily.</text>
</comment>
<feature type="domain" description="ABC transporter" evidence="11">
    <location>
        <begin position="300"/>
        <end position="535"/>
    </location>
</feature>
<evidence type="ECO:0000256" key="8">
    <source>
        <dbReference type="ARBA" id="ARBA00022967"/>
    </source>
</evidence>
<evidence type="ECO:0000256" key="2">
    <source>
        <dbReference type="ARBA" id="ARBA00005417"/>
    </source>
</evidence>
<dbReference type="GO" id="GO:0005524">
    <property type="term" value="F:ATP binding"/>
    <property type="evidence" value="ECO:0007669"/>
    <property type="project" value="UniProtKB-KW"/>
</dbReference>
<evidence type="ECO:0000256" key="3">
    <source>
        <dbReference type="ARBA" id="ARBA00022448"/>
    </source>
</evidence>
<evidence type="ECO:0000256" key="5">
    <source>
        <dbReference type="ARBA" id="ARBA00022737"/>
    </source>
</evidence>
<dbReference type="SUPFAM" id="SSF52540">
    <property type="entry name" value="P-loop containing nucleoside triphosphate hydrolases"/>
    <property type="match status" value="2"/>
</dbReference>
<dbReference type="InterPro" id="IPR027417">
    <property type="entry name" value="P-loop_NTPase"/>
</dbReference>
<evidence type="ECO:0000313" key="12">
    <source>
        <dbReference type="EMBL" id="QNM05710.1"/>
    </source>
</evidence>
<evidence type="ECO:0000313" key="13">
    <source>
        <dbReference type="Proteomes" id="UP000515823"/>
    </source>
</evidence>
<dbReference type="PANTHER" id="PTHR43553:SF23">
    <property type="entry name" value="ABC TRANSPORTER ATP-BINDING COMPONENT"/>
    <property type="match status" value="1"/>
</dbReference>
<dbReference type="GO" id="GO:0043190">
    <property type="term" value="C:ATP-binding cassette (ABC) transporter complex"/>
    <property type="evidence" value="ECO:0007669"/>
    <property type="project" value="TreeGrafter"/>
</dbReference>
<evidence type="ECO:0000256" key="6">
    <source>
        <dbReference type="ARBA" id="ARBA00022741"/>
    </source>
</evidence>
<dbReference type="GO" id="GO:0042626">
    <property type="term" value="F:ATPase-coupled transmembrane transporter activity"/>
    <property type="evidence" value="ECO:0007669"/>
    <property type="project" value="TreeGrafter"/>
</dbReference>
<gene>
    <name evidence="12" type="ORF">H9Q78_00620</name>
</gene>
<reference evidence="12 13" key="1">
    <citation type="submission" date="2020-08" db="EMBL/GenBank/DDBJ databases">
        <authorList>
            <person name="Liu C."/>
            <person name="Sun Q."/>
        </authorList>
    </citation>
    <scope>NUCLEOTIDE SEQUENCE [LARGE SCALE GENOMIC DNA]</scope>
    <source>
        <strain evidence="12 13">NSJ-38</strain>
    </source>
</reference>
<keyword evidence="3" id="KW-0813">Transport</keyword>
<evidence type="ECO:0000256" key="4">
    <source>
        <dbReference type="ARBA" id="ARBA00022475"/>
    </source>
</evidence>
<dbReference type="NCBIfam" id="NF010167">
    <property type="entry name" value="PRK13648.1"/>
    <property type="match status" value="2"/>
</dbReference>
<keyword evidence="4" id="KW-1003">Cell membrane</keyword>
<sequence length="563" mass="63898">METFVFKDVNFCYPGREKKALDKMSFSIEESQFVLICGKSGCGKSTLLRHMKKSLIPYGEGEGEIYYCGQDFMHLDDRTDAEEIGFVGQDPENQIVTDKVWHEMAFGLENLGLSTNSIRRRVSEMACYFGIQSWFRKNTSELSGGQKQLLNLASVMAMYPKVIVLDEPTAQLDPIAALEFLETLRKINRDLGITIVISEHRLEEVFPMADKVMVMEEGRLCFWGTPRETGAYLSDRKCRHEMFLGLPAPMKIYADVDGGDDYPLTIREGRLWLSKVFPKIMVKSLPESEEESGEDREKAVTIKNAWFRYERNSEDVVRDLSLSIETGEFFCLLGGNGAGKSTTLGIVSGVNKPWRGAIRILGKPLEKYKGNELFTNCLGVLPQNPASVFTEITAEEELYEALYYDPVPKEEKLLRIQQMMQKMQLGGMEQAHPYDLSGGEKQRLALGKILLREPKILLLDEPTKGLDPFFKTILADILRELKNQGVTIFMVTHDIEFCGEYADRCAMFFDGGISAIDTPHEFFGGNNFYTTAANRMSRHLFERAITYREVVELCGRNIQKNNS</sequence>
<feature type="domain" description="ABC transporter" evidence="11">
    <location>
        <begin position="4"/>
        <end position="242"/>
    </location>
</feature>
<comment type="subcellular location">
    <subcellularLocation>
        <location evidence="1">Cell membrane</location>
        <topology evidence="1">Peripheral membrane protein</topology>
    </subcellularLocation>
</comment>
<keyword evidence="6" id="KW-0547">Nucleotide-binding</keyword>
<dbReference type="InterPro" id="IPR003439">
    <property type="entry name" value="ABC_transporter-like_ATP-bd"/>
</dbReference>
<dbReference type="Gene3D" id="3.40.50.300">
    <property type="entry name" value="P-loop containing nucleotide triphosphate hydrolases"/>
    <property type="match status" value="2"/>
</dbReference>
<dbReference type="KEGG" id="qdo:H9Q78_00620"/>
<keyword evidence="8" id="KW-1278">Translocase</keyword>
<keyword evidence="9" id="KW-0472">Membrane</keyword>
<dbReference type="SMART" id="SM00382">
    <property type="entry name" value="AAA"/>
    <property type="match status" value="2"/>
</dbReference>
<evidence type="ECO:0000256" key="1">
    <source>
        <dbReference type="ARBA" id="ARBA00004202"/>
    </source>
</evidence>
<dbReference type="CDD" id="cd03225">
    <property type="entry name" value="ABC_cobalt_CbiO_domain1"/>
    <property type="match status" value="2"/>
</dbReference>
<accession>A0A7G9G4H8</accession>
<dbReference type="PROSITE" id="PS50893">
    <property type="entry name" value="ABC_TRANSPORTER_2"/>
    <property type="match status" value="2"/>
</dbReference>
<name>A0A7G9G4H8_9FIRM</name>
<keyword evidence="7 12" id="KW-0067">ATP-binding</keyword>
<evidence type="ECO:0000256" key="7">
    <source>
        <dbReference type="ARBA" id="ARBA00022840"/>
    </source>
</evidence>
<dbReference type="InterPro" id="IPR003593">
    <property type="entry name" value="AAA+_ATPase"/>
</dbReference>
<dbReference type="PROSITE" id="PS00211">
    <property type="entry name" value="ABC_TRANSPORTER_1"/>
    <property type="match status" value="2"/>
</dbReference>
<dbReference type="InterPro" id="IPR015856">
    <property type="entry name" value="ABC_transpr_CbiO/EcfA_su"/>
</dbReference>
<dbReference type="InterPro" id="IPR050095">
    <property type="entry name" value="ECF_ABC_transporter_ATP-bd"/>
</dbReference>
<protein>
    <submittedName>
        <fullName evidence="12">ATP-binding cassette domain-containing protein</fullName>
    </submittedName>
</protein>
<dbReference type="Proteomes" id="UP000515823">
    <property type="component" value="Chromosome"/>
</dbReference>